<dbReference type="EMBL" id="JABFUD020000024">
    <property type="protein sequence ID" value="KAI5060213.1"/>
    <property type="molecule type" value="Genomic_DNA"/>
</dbReference>
<evidence type="ECO:0000256" key="4">
    <source>
        <dbReference type="SAM" id="MobiDB-lite"/>
    </source>
</evidence>
<feature type="compositionally biased region" description="Basic and acidic residues" evidence="4">
    <location>
        <begin position="419"/>
        <end position="445"/>
    </location>
</feature>
<dbReference type="InterPro" id="IPR035441">
    <property type="entry name" value="TFIIS/LEDGF_dom_sf"/>
</dbReference>
<comment type="caution">
    <text evidence="6">The sequence shown here is derived from an EMBL/GenBank/DDBJ whole genome shotgun (WGS) entry which is preliminary data.</text>
</comment>
<protein>
    <recommendedName>
        <fullName evidence="5">TFIIS N-terminal domain-containing protein</fullName>
    </recommendedName>
</protein>
<gene>
    <name evidence="6" type="ORF">GOP47_0024633</name>
</gene>
<feature type="compositionally biased region" description="Polar residues" evidence="4">
    <location>
        <begin position="406"/>
        <end position="418"/>
    </location>
</feature>
<feature type="region of interest" description="Disordered" evidence="4">
    <location>
        <begin position="259"/>
        <end position="310"/>
    </location>
</feature>
<dbReference type="SUPFAM" id="SSF47676">
    <property type="entry name" value="Conserved domain common to transcription factors TFIIS, elongin A, CRSP70"/>
    <property type="match status" value="1"/>
</dbReference>
<feature type="compositionally biased region" description="Low complexity" evidence="4">
    <location>
        <begin position="290"/>
        <end position="305"/>
    </location>
</feature>
<feature type="region of interest" description="Disordered" evidence="4">
    <location>
        <begin position="334"/>
        <end position="379"/>
    </location>
</feature>
<dbReference type="PANTHER" id="PTHR46548">
    <property type="entry name" value="BAH AND TFIIS DOMAIN-CONTAINING PROTEIN-RELATED"/>
    <property type="match status" value="1"/>
</dbReference>
<reference evidence="6" key="1">
    <citation type="submission" date="2021-01" db="EMBL/GenBank/DDBJ databases">
        <title>Adiantum capillus-veneris genome.</title>
        <authorList>
            <person name="Fang Y."/>
            <person name="Liao Q."/>
        </authorList>
    </citation>
    <scope>NUCLEOTIDE SEQUENCE</scope>
    <source>
        <strain evidence="6">H3</strain>
        <tissue evidence="6">Leaf</tissue>
    </source>
</reference>
<evidence type="ECO:0000256" key="1">
    <source>
        <dbReference type="ARBA" id="ARBA00004123"/>
    </source>
</evidence>
<dbReference type="GO" id="GO:0005634">
    <property type="term" value="C:nucleus"/>
    <property type="evidence" value="ECO:0007669"/>
    <property type="project" value="UniProtKB-SubCell"/>
</dbReference>
<feature type="compositionally biased region" description="Basic and acidic residues" evidence="4">
    <location>
        <begin position="272"/>
        <end position="286"/>
    </location>
</feature>
<dbReference type="AlphaFoldDB" id="A0A9D4U398"/>
<feature type="region of interest" description="Disordered" evidence="4">
    <location>
        <begin position="1"/>
        <end position="50"/>
    </location>
</feature>
<feature type="compositionally biased region" description="Polar residues" evidence="4">
    <location>
        <begin position="366"/>
        <end position="379"/>
    </location>
</feature>
<dbReference type="OrthoDB" id="1917005at2759"/>
<evidence type="ECO:0000259" key="5">
    <source>
        <dbReference type="PROSITE" id="PS51319"/>
    </source>
</evidence>
<dbReference type="Pfam" id="PF08711">
    <property type="entry name" value="Med26"/>
    <property type="match status" value="1"/>
</dbReference>
<evidence type="ECO:0000313" key="6">
    <source>
        <dbReference type="EMBL" id="KAI5060213.1"/>
    </source>
</evidence>
<keyword evidence="2 3" id="KW-0539">Nucleus</keyword>
<feature type="compositionally biased region" description="Polar residues" evidence="4">
    <location>
        <begin position="610"/>
        <end position="625"/>
    </location>
</feature>
<organism evidence="6 7">
    <name type="scientific">Adiantum capillus-veneris</name>
    <name type="common">Maidenhair fern</name>
    <dbReference type="NCBI Taxonomy" id="13818"/>
    <lineage>
        <taxon>Eukaryota</taxon>
        <taxon>Viridiplantae</taxon>
        <taxon>Streptophyta</taxon>
        <taxon>Embryophyta</taxon>
        <taxon>Tracheophyta</taxon>
        <taxon>Polypodiopsida</taxon>
        <taxon>Polypodiidae</taxon>
        <taxon>Polypodiales</taxon>
        <taxon>Pteridineae</taxon>
        <taxon>Pteridaceae</taxon>
        <taxon>Vittarioideae</taxon>
        <taxon>Adiantum</taxon>
    </lineage>
</organism>
<feature type="compositionally biased region" description="Basic and acidic residues" evidence="4">
    <location>
        <begin position="351"/>
        <end position="360"/>
    </location>
</feature>
<feature type="compositionally biased region" description="Polar residues" evidence="4">
    <location>
        <begin position="1"/>
        <end position="24"/>
    </location>
</feature>
<dbReference type="CDD" id="cd00183">
    <property type="entry name" value="TFIIS_I"/>
    <property type="match status" value="1"/>
</dbReference>
<name>A0A9D4U398_ADICA</name>
<dbReference type="InterPro" id="IPR003617">
    <property type="entry name" value="TFIIS/CRSP70_N_sub"/>
</dbReference>
<keyword evidence="7" id="KW-1185">Reference proteome</keyword>
<feature type="region of interest" description="Disordered" evidence="4">
    <location>
        <begin position="406"/>
        <end position="448"/>
    </location>
</feature>
<dbReference type="SMART" id="SM00509">
    <property type="entry name" value="TFS2N"/>
    <property type="match status" value="1"/>
</dbReference>
<comment type="subcellular location">
    <subcellularLocation>
        <location evidence="1 3">Nucleus</location>
    </subcellularLocation>
</comment>
<feature type="compositionally biased region" description="Polar residues" evidence="4">
    <location>
        <begin position="259"/>
        <end position="270"/>
    </location>
</feature>
<accession>A0A9D4U398</accession>
<dbReference type="PROSITE" id="PS51319">
    <property type="entry name" value="TFIIS_N"/>
    <property type="match status" value="1"/>
</dbReference>
<feature type="region of interest" description="Disordered" evidence="4">
    <location>
        <begin position="610"/>
        <end position="629"/>
    </location>
</feature>
<dbReference type="InterPro" id="IPR017923">
    <property type="entry name" value="TFIIS_N"/>
</dbReference>
<proteinExistence type="predicted"/>
<evidence type="ECO:0000256" key="3">
    <source>
        <dbReference type="PROSITE-ProRule" id="PRU00649"/>
    </source>
</evidence>
<feature type="domain" description="TFIIS N-terminal" evidence="5">
    <location>
        <begin position="127"/>
        <end position="212"/>
    </location>
</feature>
<evidence type="ECO:0000313" key="7">
    <source>
        <dbReference type="Proteomes" id="UP000886520"/>
    </source>
</evidence>
<dbReference type="Proteomes" id="UP000886520">
    <property type="component" value="Chromosome 24"/>
</dbReference>
<dbReference type="Gene3D" id="1.20.930.10">
    <property type="entry name" value="Conserved domain common to transcription factors TFIIS, elongin A, CRSP70"/>
    <property type="match status" value="1"/>
</dbReference>
<sequence>MQEATNSYQALGESTSPTLPSESARSLDGPCVSSGKSKKRERPDHSVTAGKKVQLMEEYTSPQKRECTENLVDDGGGLASIAAVDQLVSRMKQEKYSFLQRSTAAKILVGTTKDECLKKFVLLGGVSILEEWIQEGSKGRSSDAAMKDGDKGLDEEMMVILQALERLPICLETLKGCSIGKSVKQLRNVGNGEIQKRARKLVDTWRKRVDLEMKQNNKPPTGVLEHAQHVDSMSSASDLSPGKAVEASNQVAVKLGSTHSQEVNATSGSPNDHVKTCISPEKDASKKTARLSASSITSASSLSPAKKQKHASLLSMDKDWKDEALNSLDCQKLKERDPKCENSSSHAGNDSADRKTNEYRKKLRSGGSSAAPCSTDSQAIMSPCSSAPTRVNSDEKVACVDGNVGDSEQQQVGLPNSCQEKERVGTRAGHEAPDPPGISERDAGSKDGSAIQLHPQDVKTDHVNESCLSSQSSCTDKRNITSPKGVFMVGQISSSTSPLQGDTKLYPASNVLSGQAIESSSGKEGMFRVATKSLSLDNNHLEPNTLSESMAKITNERNGSANLTHVGEVGVAKHEKNGQQVVAEFSSSHLAVDEVAGMLDGAACSESTKLAANTRQESENKTGNLAGTPLSAANGCNLGNNVREGVKAHMKTPEILAVTQSCHDFDLNEGLAMDDFIHDDQPSCGPPPSTSSLVTKVTGTLSAPIAVSAATTGAFIPPLNAPCKSDIGWKGSAATSAFRPAEPRNAPLKMQPNLASSVTEVRNVNSFDLNVAEQDAFEDCTSFSGQGLQEAHLDLNYGSKESEIRMLGSDLPVCSHGKFAEKRAVLDFDLNEELDGVRHEQEVLSTPAARSYEGPLSYGGLSGRATPVGDVSTWNVAEGTSYPGTTAVGPRIELFCSGPASQPAISSRQVTPIPPLPSVVYSHTAPFFGGSPQTPAFPASFTYNPMSVGPDTSFMVSKGMPDPSFMVSKGLPGASYPPSVGVRSRAETSVRPAFLTSIDDLRGPNNFYTWGRAPQNIYGNSGATIISYNDAAAAVGAREHVVNFEGTPSLEEQMRLFQQAAVPVSSLKGRDPEYFSGLKQTWH</sequence>
<dbReference type="PANTHER" id="PTHR46548:SF1">
    <property type="entry name" value="BAH AND TFIIS DOMAIN-CONTAINING PROTEIN-RELATED"/>
    <property type="match status" value="1"/>
</dbReference>
<evidence type="ECO:0000256" key="2">
    <source>
        <dbReference type="ARBA" id="ARBA00023242"/>
    </source>
</evidence>